<evidence type="ECO:0000256" key="2">
    <source>
        <dbReference type="ARBA" id="ARBA00022737"/>
    </source>
</evidence>
<keyword evidence="5" id="KW-1185">Reference proteome</keyword>
<dbReference type="Pfam" id="PF17906">
    <property type="entry name" value="HTH_48"/>
    <property type="match status" value="1"/>
</dbReference>
<evidence type="ECO:0000313" key="5">
    <source>
        <dbReference type="Proteomes" id="UP000677054"/>
    </source>
</evidence>
<dbReference type="InterPro" id="IPR041426">
    <property type="entry name" value="Mos1_HTH"/>
</dbReference>
<reference evidence="4" key="1">
    <citation type="submission" date="2020-11" db="EMBL/GenBank/DDBJ databases">
        <authorList>
            <person name="Tran Van P."/>
        </authorList>
    </citation>
    <scope>NUCLEOTIDE SEQUENCE</scope>
</reference>
<gene>
    <name evidence="4" type="ORF">DSTB1V02_LOCUS2430</name>
</gene>
<keyword evidence="2" id="KW-0677">Repeat</keyword>
<dbReference type="PANTHER" id="PTHR24366">
    <property type="entry name" value="IG(IMMUNOGLOBULIN) AND LRR(LEUCINE RICH REPEAT) DOMAINS"/>
    <property type="match status" value="1"/>
</dbReference>
<dbReference type="OrthoDB" id="676979at2759"/>
<dbReference type="SMART" id="SM00369">
    <property type="entry name" value="LRR_TYP"/>
    <property type="match status" value="6"/>
</dbReference>
<keyword evidence="1" id="KW-0433">Leucine-rich repeat</keyword>
<dbReference type="PANTHER" id="PTHR24366:SF96">
    <property type="entry name" value="LEUCINE RICH REPEAT CONTAINING 53"/>
    <property type="match status" value="1"/>
</dbReference>
<dbReference type="Proteomes" id="UP000677054">
    <property type="component" value="Unassembled WGS sequence"/>
</dbReference>
<dbReference type="InterPro" id="IPR001611">
    <property type="entry name" value="Leu-rich_rpt"/>
</dbReference>
<dbReference type="InterPro" id="IPR032675">
    <property type="entry name" value="LRR_dom_sf"/>
</dbReference>
<dbReference type="EMBL" id="LR899789">
    <property type="protein sequence ID" value="CAD7242464.1"/>
    <property type="molecule type" value="Genomic_DNA"/>
</dbReference>
<feature type="domain" description="Mos1 transposase HTH" evidence="3">
    <location>
        <begin position="422"/>
        <end position="468"/>
    </location>
</feature>
<dbReference type="SUPFAM" id="SSF52058">
    <property type="entry name" value="L domain-like"/>
    <property type="match status" value="1"/>
</dbReference>
<dbReference type="Pfam" id="PF13855">
    <property type="entry name" value="LRR_8"/>
    <property type="match status" value="1"/>
</dbReference>
<protein>
    <recommendedName>
        <fullName evidence="3">Mos1 transposase HTH domain-containing protein</fullName>
    </recommendedName>
</protein>
<sequence>MGIPWASQSPQRFGMEAETVGYLLRRGRYGNFHDIEEIASFLRVDGQNFCPTDDISPCSCFEELWNELRVDCSDAGSGQEIFSVFNSVDWNVTEVREFHMNENEFVMELPDGVFGSVSFRFIALYSITKLSTVHETAFLQAKDVLESIIIQESNLENFPWGILPQLHNLGELRLDLNSLTELPALQSNTLEYLSVTGNHIPAIVPGWFLPNLKELQLGVNPISEIPIVFFDNLQSLEIYGCSLCSLEDVPWDTILQLASLTGLQLGGNFFTTVPTLQSNTLESLSLGGNQLSALQAGWAMPNLKHLHLGSNPISEFPIGFFDGFTSLQFFSCLGCHLGPTLHSGKLAFPSQALDDVDLGRNDIRFLETGAITGLTANTQLWLDDNLITKLPEASFGPILEILYGGAGQIHLDAMTPIERATLRPIVYDEFLQGHPARAAADNICAAFEGNIVYYSTVSRWFERLESGDTTFGDGPHLGRPSTVDDEALRNALNSKPNATTRESATTLGPYDLPIIVDDHDGNTSLAHILLPYELIATADD</sequence>
<proteinExistence type="predicted"/>
<dbReference type="AlphaFoldDB" id="A0A7R8X1W7"/>
<name>A0A7R8X1W7_9CRUS</name>
<dbReference type="Gene3D" id="3.80.10.10">
    <property type="entry name" value="Ribonuclease Inhibitor"/>
    <property type="match status" value="1"/>
</dbReference>
<accession>A0A7R8X1W7</accession>
<organism evidence="4">
    <name type="scientific">Darwinula stevensoni</name>
    <dbReference type="NCBI Taxonomy" id="69355"/>
    <lineage>
        <taxon>Eukaryota</taxon>
        <taxon>Metazoa</taxon>
        <taxon>Ecdysozoa</taxon>
        <taxon>Arthropoda</taxon>
        <taxon>Crustacea</taxon>
        <taxon>Oligostraca</taxon>
        <taxon>Ostracoda</taxon>
        <taxon>Podocopa</taxon>
        <taxon>Podocopida</taxon>
        <taxon>Darwinulocopina</taxon>
        <taxon>Darwinuloidea</taxon>
        <taxon>Darwinulidae</taxon>
        <taxon>Darwinula</taxon>
    </lineage>
</organism>
<evidence type="ECO:0000256" key="1">
    <source>
        <dbReference type="ARBA" id="ARBA00022614"/>
    </source>
</evidence>
<evidence type="ECO:0000259" key="3">
    <source>
        <dbReference type="Pfam" id="PF17906"/>
    </source>
</evidence>
<evidence type="ECO:0000313" key="4">
    <source>
        <dbReference type="EMBL" id="CAD7242464.1"/>
    </source>
</evidence>
<dbReference type="EMBL" id="CAJPEV010000272">
    <property type="protein sequence ID" value="CAG0883260.1"/>
    <property type="molecule type" value="Genomic_DNA"/>
</dbReference>
<dbReference type="InterPro" id="IPR003591">
    <property type="entry name" value="Leu-rich_rpt_typical-subtyp"/>
</dbReference>